<protein>
    <submittedName>
        <fullName evidence="2">Tetratricopeptide repeat protein</fullName>
    </submittedName>
</protein>
<organism evidence="2 3">
    <name type="scientific">Nocardiopsis lambiniae</name>
    <dbReference type="NCBI Taxonomy" id="3075539"/>
    <lineage>
        <taxon>Bacteria</taxon>
        <taxon>Bacillati</taxon>
        <taxon>Actinomycetota</taxon>
        <taxon>Actinomycetes</taxon>
        <taxon>Streptosporangiales</taxon>
        <taxon>Nocardiopsidaceae</taxon>
        <taxon>Nocardiopsis</taxon>
    </lineage>
</organism>
<dbReference type="EMBL" id="JAVREP010000028">
    <property type="protein sequence ID" value="MDT0331780.1"/>
    <property type="molecule type" value="Genomic_DNA"/>
</dbReference>
<dbReference type="SUPFAM" id="SSF52540">
    <property type="entry name" value="P-loop containing nucleoside triphosphate hydrolases"/>
    <property type="match status" value="1"/>
</dbReference>
<dbReference type="PANTHER" id="PTHR46082:SF6">
    <property type="entry name" value="AAA+ ATPASE DOMAIN-CONTAINING PROTEIN-RELATED"/>
    <property type="match status" value="1"/>
</dbReference>
<dbReference type="InterPro" id="IPR011990">
    <property type="entry name" value="TPR-like_helical_dom_sf"/>
</dbReference>
<dbReference type="PANTHER" id="PTHR46082">
    <property type="entry name" value="ATP/GTP-BINDING PROTEIN-RELATED"/>
    <property type="match status" value="1"/>
</dbReference>
<dbReference type="RefSeq" id="WP_311514247.1">
    <property type="nucleotide sequence ID" value="NZ_JAVREP010000028.1"/>
</dbReference>
<dbReference type="InterPro" id="IPR053137">
    <property type="entry name" value="NLR-like"/>
</dbReference>
<comment type="caution">
    <text evidence="2">The sequence shown here is derived from an EMBL/GenBank/DDBJ whole genome shotgun (WGS) entry which is preliminary data.</text>
</comment>
<evidence type="ECO:0000313" key="2">
    <source>
        <dbReference type="EMBL" id="MDT0331780.1"/>
    </source>
</evidence>
<dbReference type="InterPro" id="IPR027417">
    <property type="entry name" value="P-loop_NTPase"/>
</dbReference>
<feature type="non-terminal residue" evidence="2">
    <location>
        <position position="853"/>
    </location>
</feature>
<dbReference type="Gene3D" id="3.40.50.300">
    <property type="entry name" value="P-loop containing nucleotide triphosphate hydrolases"/>
    <property type="match status" value="1"/>
</dbReference>
<gene>
    <name evidence="2" type="ORF">RM479_25510</name>
</gene>
<dbReference type="SUPFAM" id="SSF48452">
    <property type="entry name" value="TPR-like"/>
    <property type="match status" value="3"/>
</dbReference>
<keyword evidence="3" id="KW-1185">Reference proteome</keyword>
<dbReference type="Pfam" id="PF13374">
    <property type="entry name" value="TPR_10"/>
    <property type="match status" value="8"/>
</dbReference>
<sequence>MTTPYSSGPRFEIHGNENVGTIIGQQNIEHPLPAPPTWPLLVGAIPPLAPHYQHRTITTDLHQALATQHSVALRQHTPGTTTGSVLSGMGGVGKTQIAAAYTHHVLARSRIHTSNNTPDTHALATAGTEHQNQQAHQGEAAAADLVMWINASTRTSITDAYARQAPAILQRTFDTPDDAAHAFLNWLATTHKRWLIIFDDLVLLQPPHPDGTPVTLGDLWPPTTSNGRLLITTRDSGHELTQRAHTVLNLDVYTPDEADRFLTDALKNTGTEHTPKKRASLAELLGRLPLALSLAAAYLADHHGMTIADYADLFTGQSQSLERILPYQATGYERTIAATWALSIDHADQQQPRGLARPLAAIISLLDSTPIPLTVLTAPPTRTHLARTDTAISAGTDGGDDGLPPPAPADTEESNEGENQTPEQDVHDTLALLKRLNLITLTGNPYQDSAAVSMHQLVQRATREHSTTRPTLDRVHTIADALLHAWPEIERDTELGERLRAHTRALRTHTIAGRRIEEWLWQPQGHPVLSRAGRSLGESGQVKVAVHYWQEMARTTRHHLGPDHPDTLATRGNLARWLGEAGNPQAAATAYTELLTEMLRVLGPDHPHTLTTRNNLAAWLGQAGNPQAATDTFRELLTDQLRVLGPDHPDTLATRGNLAQMLGEAGSLQAATDAFRELLTDQLRVLGPDHPHTLATRAHFAGWLGEAGNPQAAATAHSELLTEMLRVLGPDHPDTLATRGNLAQMLGEAGNPQAAATAYAELLTDRLRVLGPDHPGTLATRGNLAQMLGEAGNPQAAATAYTELLTDRLRILGPDHPHTLTTRNNLAAWLGQAGNPQAATDTFRELLTDQLRV</sequence>
<reference evidence="3" key="1">
    <citation type="submission" date="2023-07" db="EMBL/GenBank/DDBJ databases">
        <title>30 novel species of actinomycetes from the DSMZ collection.</title>
        <authorList>
            <person name="Nouioui I."/>
        </authorList>
    </citation>
    <scope>NUCLEOTIDE SEQUENCE [LARGE SCALE GENOMIC DNA]</scope>
    <source>
        <strain evidence="3">DSM 44743</strain>
    </source>
</reference>
<dbReference type="Gene3D" id="1.25.40.10">
    <property type="entry name" value="Tetratricopeptide repeat domain"/>
    <property type="match status" value="2"/>
</dbReference>
<accession>A0ABU2MGW7</accession>
<name>A0ABU2MGW7_9ACTN</name>
<proteinExistence type="predicted"/>
<dbReference type="Proteomes" id="UP001183390">
    <property type="component" value="Unassembled WGS sequence"/>
</dbReference>
<evidence type="ECO:0000256" key="1">
    <source>
        <dbReference type="SAM" id="MobiDB-lite"/>
    </source>
</evidence>
<evidence type="ECO:0000313" key="3">
    <source>
        <dbReference type="Proteomes" id="UP001183390"/>
    </source>
</evidence>
<feature type="region of interest" description="Disordered" evidence="1">
    <location>
        <begin position="391"/>
        <end position="424"/>
    </location>
</feature>